<dbReference type="Proteomes" id="UP000010422">
    <property type="component" value="Unassembled WGS sequence"/>
</dbReference>
<dbReference type="EMBL" id="CAKM01000189">
    <property type="protein sequence ID" value="CCJ29502.1"/>
    <property type="molecule type" value="Genomic_DNA"/>
</dbReference>
<organism evidence="2">
    <name type="scientific">Pneumocystis jirovecii</name>
    <name type="common">Human pneumocystis pneumonia agent</name>
    <dbReference type="NCBI Taxonomy" id="42068"/>
    <lineage>
        <taxon>Eukaryota</taxon>
        <taxon>Fungi</taxon>
        <taxon>Dikarya</taxon>
        <taxon>Ascomycota</taxon>
        <taxon>Taphrinomycotina</taxon>
        <taxon>Pneumocystomycetes</taxon>
        <taxon>Pneumocystaceae</taxon>
        <taxon>Pneumocystis</taxon>
    </lineage>
</organism>
<dbReference type="InParanoid" id="L0PBB1"/>
<evidence type="ECO:0000313" key="2">
    <source>
        <dbReference type="Proteomes" id="UP000010422"/>
    </source>
</evidence>
<comment type="caution">
    <text evidence="1">The sequence shown here is derived from an EMBL/GenBank/DDBJ whole genome shotgun (WGS) entry which is preliminary data.</text>
</comment>
<name>L0PBB1_PNEJI</name>
<protein>
    <submittedName>
        <fullName evidence="1">Uncharacterized protein</fullName>
    </submittedName>
</protein>
<reference evidence="1 2" key="1">
    <citation type="journal article" date="2012" name="MBio">
        <title>De novo assembly of the Pneumocystis jirovecii genome from a single bronchoalveolar lavage fluid specimen from a patient.</title>
        <authorList>
            <person name="Cisse O.H."/>
            <person name="Pagni M."/>
            <person name="Hauser P.M."/>
        </authorList>
    </citation>
    <scope>NUCLEOTIDE SEQUENCE [LARGE SCALE GENOMIC DNA]</scope>
    <source>
        <strain evidence="1 2">SE8</strain>
    </source>
</reference>
<sequence>MSNKLIKTRVERNVTLRSALKNGIIQDWRNTIKAAGIPMPKMRTIPDDGYIDLIYMPDTYFDTPFDPYRSFETSSSRSSNTMFRSTTNESILSERLKEFTFHSNQSIPNQKYMNISTYSKTSLPLKERYSYNSNYKKHTSTIHTSSSRCSESGFSDRTNSIVIQPNTNRLDFYGKAEKPYYASPQIKGIVIDNFAYFFNYYIEYLKPPEFLFSSETLHYMKHPKERPVLPFFNQKAEYINKPIYAAPKNPIYPAPKLSLQEYTWRKQTKSFRSLKIRQPFIHTYKNSKKPKFNLSESEEDIKNLQKKTHSIYKKKVFNYSGKSIKMKTTFNPLRNNRCTIELDIDEYNADSEDVYNSD</sequence>
<dbReference type="AlphaFoldDB" id="L0PBB1"/>
<dbReference type="VEuPathDB" id="FungiDB:PNEJI1_002744"/>
<proteinExistence type="predicted"/>
<evidence type="ECO:0000313" key="1">
    <source>
        <dbReference type="EMBL" id="CCJ29502.1"/>
    </source>
</evidence>
<gene>
    <name evidence="1" type="ORF">PNEJI1_002744</name>
</gene>
<accession>L0PBB1</accession>